<evidence type="ECO:0000256" key="2">
    <source>
        <dbReference type="ARBA" id="ARBA00008650"/>
    </source>
</evidence>
<dbReference type="InterPro" id="IPR043215">
    <property type="entry name" value="Secretoglobin_1C-like"/>
</dbReference>
<evidence type="ECO:0000256" key="1">
    <source>
        <dbReference type="ARBA" id="ARBA00004613"/>
    </source>
</evidence>
<dbReference type="PROSITE" id="PS51311">
    <property type="entry name" value="SCGB"/>
    <property type="match status" value="1"/>
</dbReference>
<dbReference type="Proteomes" id="UP000010556">
    <property type="component" value="Unassembled WGS sequence"/>
</dbReference>
<keyword evidence="7" id="KW-1185">Reference proteome</keyword>
<dbReference type="EMBL" id="KB110666">
    <property type="protein sequence ID" value="ELK26880.1"/>
    <property type="molecule type" value="Genomic_DNA"/>
</dbReference>
<feature type="compositionally biased region" description="Low complexity" evidence="4">
    <location>
        <begin position="120"/>
        <end position="129"/>
    </location>
</feature>
<dbReference type="AlphaFoldDB" id="L5LLC6"/>
<dbReference type="GO" id="GO:0005576">
    <property type="term" value="C:extracellular region"/>
    <property type="evidence" value="ECO:0007669"/>
    <property type="project" value="UniProtKB-SubCell"/>
</dbReference>
<dbReference type="InterPro" id="IPR016126">
    <property type="entry name" value="Secretoglobin"/>
</dbReference>
<protein>
    <submittedName>
        <fullName evidence="6">Secretoglobin family 1C member 1</fullName>
    </submittedName>
</protein>
<sequence length="160" mass="17216">MKGSSTLLLVAATLLCTCGLAADEDNSEFFMEFLQTLLVGDPEELYTGPLAKYEVNAACREALTTLKSCIDGLQPTHKAELIKLLVPWLGGALLPHLQPTHPNLPQHQGDVQAHCPGAAHSTPPHTHTPLPQRLGGPQLQWPSPWAPTGWPAPIFPVALQ</sequence>
<evidence type="ECO:0000313" key="6">
    <source>
        <dbReference type="EMBL" id="ELK26880.1"/>
    </source>
</evidence>
<comment type="similarity">
    <text evidence="2">Belongs to the secretoglobin family.</text>
</comment>
<feature type="region of interest" description="Disordered" evidence="4">
    <location>
        <begin position="110"/>
        <end position="142"/>
    </location>
</feature>
<keyword evidence="5" id="KW-0732">Signal</keyword>
<evidence type="ECO:0000313" key="7">
    <source>
        <dbReference type="Proteomes" id="UP000010556"/>
    </source>
</evidence>
<keyword evidence="3" id="KW-0964">Secreted</keyword>
<reference evidence="7" key="1">
    <citation type="journal article" date="2013" name="Science">
        <title>Comparative analysis of bat genomes provides insight into the evolution of flight and immunity.</title>
        <authorList>
            <person name="Zhang G."/>
            <person name="Cowled C."/>
            <person name="Shi Z."/>
            <person name="Huang Z."/>
            <person name="Bishop-Lilly K.A."/>
            <person name="Fang X."/>
            <person name="Wynne J.W."/>
            <person name="Xiong Z."/>
            <person name="Baker M.L."/>
            <person name="Zhao W."/>
            <person name="Tachedjian M."/>
            <person name="Zhu Y."/>
            <person name="Zhou P."/>
            <person name="Jiang X."/>
            <person name="Ng J."/>
            <person name="Yang L."/>
            <person name="Wu L."/>
            <person name="Xiao J."/>
            <person name="Feng Y."/>
            <person name="Chen Y."/>
            <person name="Sun X."/>
            <person name="Zhang Y."/>
            <person name="Marsh G.A."/>
            <person name="Crameri G."/>
            <person name="Broder C.C."/>
            <person name="Frey K.G."/>
            <person name="Wang L.F."/>
            <person name="Wang J."/>
        </authorList>
    </citation>
    <scope>NUCLEOTIDE SEQUENCE [LARGE SCALE GENOMIC DNA]</scope>
</reference>
<dbReference type="SUPFAM" id="SSF48201">
    <property type="entry name" value="Uteroglobin-like"/>
    <property type="match status" value="1"/>
</dbReference>
<gene>
    <name evidence="6" type="ORF">MDA_GLEAN10003487</name>
</gene>
<name>L5LLC6_MYODS</name>
<feature type="chain" id="PRO_5003970338" evidence="5">
    <location>
        <begin position="23"/>
        <end position="160"/>
    </location>
</feature>
<dbReference type="InterPro" id="IPR035960">
    <property type="entry name" value="Secretoglobin_sf"/>
</dbReference>
<evidence type="ECO:0000256" key="3">
    <source>
        <dbReference type="ARBA" id="ARBA00022525"/>
    </source>
</evidence>
<proteinExistence type="inferred from homology"/>
<accession>L5LLC6</accession>
<comment type="subcellular location">
    <subcellularLocation>
        <location evidence="1">Secreted</location>
    </subcellularLocation>
</comment>
<dbReference type="PANTHER" id="PTHR10136:SF8">
    <property type="entry name" value="SECRETOGLOBIN FAMILY 1C MEMBER 1-RELATED"/>
    <property type="match status" value="1"/>
</dbReference>
<dbReference type="Pfam" id="PF01099">
    <property type="entry name" value="Uteroglobin"/>
    <property type="match status" value="1"/>
</dbReference>
<feature type="signal peptide" evidence="5">
    <location>
        <begin position="1"/>
        <end position="22"/>
    </location>
</feature>
<evidence type="ECO:0000256" key="5">
    <source>
        <dbReference type="SAM" id="SignalP"/>
    </source>
</evidence>
<organism evidence="6 7">
    <name type="scientific">Myotis davidii</name>
    <name type="common">David's myotis</name>
    <dbReference type="NCBI Taxonomy" id="225400"/>
    <lineage>
        <taxon>Eukaryota</taxon>
        <taxon>Metazoa</taxon>
        <taxon>Chordata</taxon>
        <taxon>Craniata</taxon>
        <taxon>Vertebrata</taxon>
        <taxon>Euteleostomi</taxon>
        <taxon>Mammalia</taxon>
        <taxon>Eutheria</taxon>
        <taxon>Laurasiatheria</taxon>
        <taxon>Chiroptera</taxon>
        <taxon>Yangochiroptera</taxon>
        <taxon>Vespertilionidae</taxon>
        <taxon>Myotis</taxon>
    </lineage>
</organism>
<evidence type="ECO:0000256" key="4">
    <source>
        <dbReference type="SAM" id="MobiDB-lite"/>
    </source>
</evidence>
<dbReference type="PANTHER" id="PTHR10136">
    <property type="entry name" value="SECRETOGLOBIN FAMILY 1 MEMBER"/>
    <property type="match status" value="1"/>
</dbReference>